<dbReference type="Proteomes" id="UP001052739">
    <property type="component" value="Unassembled WGS sequence"/>
</dbReference>
<feature type="region of interest" description="Disordered" evidence="1">
    <location>
        <begin position="1"/>
        <end position="24"/>
    </location>
</feature>
<reference evidence="2" key="1">
    <citation type="submission" date="2024-05" db="EMBL/GenBank/DDBJ databases">
        <title>Whole genome shotgun sequence of Streptomyces hydrogenans NBRC 13475.</title>
        <authorList>
            <person name="Komaki H."/>
            <person name="Tamura T."/>
        </authorList>
    </citation>
    <scope>NUCLEOTIDE SEQUENCE</scope>
    <source>
        <strain evidence="2">NBRC 13475</strain>
    </source>
</reference>
<gene>
    <name evidence="2" type="ORF">Shyd_41960</name>
    <name evidence="3" type="ORF">Shyd_55660</name>
    <name evidence="4" type="ORF">Shyd_56190</name>
    <name evidence="5" type="ORF">Shyd_58440</name>
    <name evidence="6" type="ORF">Shyd_59410</name>
    <name evidence="7" type="ORF">Shyd_59500</name>
    <name evidence="8" type="ORF">Shyd_73100</name>
    <name evidence="9" type="ORF">Shyd_82160</name>
    <name evidence="10" type="ORF">Shyd_84490</name>
    <name evidence="11" type="ORF">Shyd_93870</name>
</gene>
<dbReference type="EMBL" id="BNDW01000063">
    <property type="protein sequence ID" value="GHI24570.1"/>
    <property type="molecule type" value="Genomic_DNA"/>
</dbReference>
<evidence type="ECO:0000256" key="1">
    <source>
        <dbReference type="SAM" id="MobiDB-lite"/>
    </source>
</evidence>
<dbReference type="EMBL" id="BNDW01000044">
    <property type="protein sequence ID" value="GHI24248.1"/>
    <property type="molecule type" value="Genomic_DNA"/>
</dbReference>
<dbReference type="EMBL" id="BNDW01000100">
    <property type="protein sequence ID" value="GHI25939.1"/>
    <property type="molecule type" value="Genomic_DNA"/>
</dbReference>
<feature type="compositionally biased region" description="Polar residues" evidence="1">
    <location>
        <begin position="1"/>
        <end position="16"/>
    </location>
</feature>
<organism evidence="2 12">
    <name type="scientific">Streptomyces hydrogenans</name>
    <dbReference type="NCBI Taxonomy" id="1873719"/>
    <lineage>
        <taxon>Bacteria</taxon>
        <taxon>Bacillati</taxon>
        <taxon>Actinomycetota</taxon>
        <taxon>Actinomycetes</taxon>
        <taxon>Kitasatosporales</taxon>
        <taxon>Streptomycetaceae</taxon>
        <taxon>Streptomyces</taxon>
    </lineage>
</organism>
<keyword evidence="12" id="KW-1185">Reference proteome</keyword>
<accession>A0ABQ3PCR9</accession>
<evidence type="ECO:0000313" key="5">
    <source>
        <dbReference type="EMBL" id="GHI24473.1"/>
    </source>
</evidence>
<dbReference type="EMBL" id="BNDW01000103">
    <property type="protein sequence ID" value="GHI26845.1"/>
    <property type="molecule type" value="Genomic_DNA"/>
</dbReference>
<comment type="caution">
    <text evidence="2">The sequence shown here is derived from an EMBL/GenBank/DDBJ whole genome shotgun (WGS) entry which is preliminary data.</text>
</comment>
<dbReference type="EMBL" id="BNDW01000042">
    <property type="protein sequence ID" value="GHI24195.1"/>
    <property type="molecule type" value="Genomic_DNA"/>
</dbReference>
<dbReference type="EMBL" id="BNDW01000027">
    <property type="protein sequence ID" value="GHI22825.1"/>
    <property type="molecule type" value="Genomic_DNA"/>
</dbReference>
<proteinExistence type="predicted"/>
<evidence type="ECO:0000313" key="6">
    <source>
        <dbReference type="EMBL" id="GHI24570.1"/>
    </source>
</evidence>
<evidence type="ECO:0000313" key="3">
    <source>
        <dbReference type="EMBL" id="GHI24195.1"/>
    </source>
</evidence>
<evidence type="ECO:0000313" key="8">
    <source>
        <dbReference type="EMBL" id="GHI25939.1"/>
    </source>
</evidence>
<evidence type="ECO:0000313" key="12">
    <source>
        <dbReference type="Proteomes" id="UP001052739"/>
    </source>
</evidence>
<evidence type="ECO:0000313" key="9">
    <source>
        <dbReference type="EMBL" id="GHI26845.1"/>
    </source>
</evidence>
<dbReference type="EMBL" id="BNDW01000064">
    <property type="protein sequence ID" value="GHI24579.1"/>
    <property type="molecule type" value="Genomic_DNA"/>
</dbReference>
<evidence type="ECO:0000313" key="11">
    <source>
        <dbReference type="EMBL" id="GHI28016.1"/>
    </source>
</evidence>
<evidence type="ECO:0000313" key="2">
    <source>
        <dbReference type="EMBL" id="GHI22825.1"/>
    </source>
</evidence>
<dbReference type="EMBL" id="BNDW01000114">
    <property type="protein sequence ID" value="GHI27078.1"/>
    <property type="molecule type" value="Genomic_DNA"/>
</dbReference>
<sequence length="304" mass="33632">MTSTIGSFDEQSQTSRDPQDPIPTPWESFSAIAELIYRHKVGVVVERGTPETSLGTDLAVYAAEAGIPTLLCTPRRPPHVPPLLLVDTHAHPTSSRINERLQAQHRGKEFGFLVVEDYERMSPDEYPYVDRYDPIDDLDYEPPTPAEELLRAVQMLRTSVPSLFTTALPTTPDTSRSLLETFPAEHPASVLTDACKPVLTLHRTDLRTVQARVDLSSTPGAQLVTLLWPTVPAMRTLAELRQSLTAYGAAGDRDRFDTELDAIALDDLDQISGIVQTYRQRVIQRTAAAILPAQATDEPDDHQG</sequence>
<dbReference type="RefSeq" id="WP_226651983.1">
    <property type="nucleotide sequence ID" value="NZ_BNBS01000038.1"/>
</dbReference>
<evidence type="ECO:0000313" key="7">
    <source>
        <dbReference type="EMBL" id="GHI24579.1"/>
    </source>
</evidence>
<protein>
    <submittedName>
        <fullName evidence="2">Uncharacterized protein</fullName>
    </submittedName>
</protein>
<evidence type="ECO:0000313" key="4">
    <source>
        <dbReference type="EMBL" id="GHI24248.1"/>
    </source>
</evidence>
<dbReference type="EMBL" id="BNDW01000119">
    <property type="protein sequence ID" value="GHI28016.1"/>
    <property type="molecule type" value="Genomic_DNA"/>
</dbReference>
<name>A0ABQ3PCR9_9ACTN</name>
<evidence type="ECO:0000313" key="10">
    <source>
        <dbReference type="EMBL" id="GHI27078.1"/>
    </source>
</evidence>
<dbReference type="EMBL" id="BNDW01000059">
    <property type="protein sequence ID" value="GHI24473.1"/>
    <property type="molecule type" value="Genomic_DNA"/>
</dbReference>